<feature type="domain" description="HTH tetR-type" evidence="3">
    <location>
        <begin position="12"/>
        <end position="72"/>
    </location>
</feature>
<comment type="caution">
    <text evidence="4">The sequence shown here is derived from an EMBL/GenBank/DDBJ whole genome shotgun (WGS) entry which is preliminary data.</text>
</comment>
<dbReference type="InterPro" id="IPR009057">
    <property type="entry name" value="Homeodomain-like_sf"/>
</dbReference>
<name>A0ABU0K2W6_9BACL</name>
<keyword evidence="1 2" id="KW-0238">DNA-binding</keyword>
<evidence type="ECO:0000256" key="1">
    <source>
        <dbReference type="ARBA" id="ARBA00023125"/>
    </source>
</evidence>
<dbReference type="GeneID" id="301328182"/>
<dbReference type="RefSeq" id="WP_301552530.1">
    <property type="nucleotide sequence ID" value="NZ_JAQRMZ010000008.1"/>
</dbReference>
<protein>
    <submittedName>
        <fullName evidence="4">AcrR family transcriptional regulator</fullName>
    </submittedName>
</protein>
<gene>
    <name evidence="4" type="ORF">QO000_002685</name>
</gene>
<evidence type="ECO:0000256" key="2">
    <source>
        <dbReference type="PROSITE-ProRule" id="PRU00335"/>
    </source>
</evidence>
<dbReference type="PRINTS" id="PR00455">
    <property type="entry name" value="HTHTETR"/>
</dbReference>
<proteinExistence type="predicted"/>
<dbReference type="Pfam" id="PF00440">
    <property type="entry name" value="TetR_N"/>
    <property type="match status" value="1"/>
</dbReference>
<feature type="DNA-binding region" description="H-T-H motif" evidence="2">
    <location>
        <begin position="35"/>
        <end position="54"/>
    </location>
</feature>
<dbReference type="PROSITE" id="PS50977">
    <property type="entry name" value="HTH_TETR_2"/>
    <property type="match status" value="1"/>
</dbReference>
<dbReference type="PANTHER" id="PTHR43479:SF22">
    <property type="entry name" value="TRANSCRIPTIONAL REGULATOR, TETR FAMILY"/>
    <property type="match status" value="1"/>
</dbReference>
<evidence type="ECO:0000313" key="5">
    <source>
        <dbReference type="Proteomes" id="UP001226720"/>
    </source>
</evidence>
<dbReference type="PANTHER" id="PTHR43479">
    <property type="entry name" value="ACREF/ENVCD OPERON REPRESSOR-RELATED"/>
    <property type="match status" value="1"/>
</dbReference>
<dbReference type="InterPro" id="IPR050624">
    <property type="entry name" value="HTH-type_Tx_Regulator"/>
</dbReference>
<dbReference type="InterPro" id="IPR001647">
    <property type="entry name" value="HTH_TetR"/>
</dbReference>
<evidence type="ECO:0000259" key="3">
    <source>
        <dbReference type="PROSITE" id="PS50977"/>
    </source>
</evidence>
<dbReference type="InterPro" id="IPR023772">
    <property type="entry name" value="DNA-bd_HTH_TetR-type_CS"/>
</dbReference>
<dbReference type="Gene3D" id="1.10.357.10">
    <property type="entry name" value="Tetracycline Repressor, domain 2"/>
    <property type="match status" value="1"/>
</dbReference>
<accession>A0ABU0K2W6</accession>
<dbReference type="Proteomes" id="UP001226720">
    <property type="component" value="Unassembled WGS sequence"/>
</dbReference>
<evidence type="ECO:0000313" key="4">
    <source>
        <dbReference type="EMBL" id="MDQ0483703.1"/>
    </source>
</evidence>
<sequence length="314" mass="36522">MKITILKGDTMTNRKQHVIQMAHQLFIERGFQSTSIQDILEYSGISKGTFYNYFSSKNELLIALFKSLYESMESSRNELLIGQDPSNLDIFVKQIEYQMNTNKKNKLITLFEEVFVSTDEELKNFLKVGQMRMLNWVFHRFIELFGEEKRPYLLDSSIMFLGMLHHNVKYYSIANGASADIYPVVRYTVDRVVNIVNGASESDDQLNTPEQMNSWLPDAMRSEQDFQDKLYQTIQALKENLTPKQKHAKSIQLLDFVQDELLHSKKPRRFLIESVLLSIRHDETLAEETLETIDALVKGYFERVAEACEESKNG</sequence>
<dbReference type="PROSITE" id="PS01081">
    <property type="entry name" value="HTH_TETR_1"/>
    <property type="match status" value="1"/>
</dbReference>
<organism evidence="4 5">
    <name type="scientific">Guptibacillus hwajinpoensis</name>
    <dbReference type="NCBI Taxonomy" id="208199"/>
    <lineage>
        <taxon>Bacteria</taxon>
        <taxon>Bacillati</taxon>
        <taxon>Bacillota</taxon>
        <taxon>Bacilli</taxon>
        <taxon>Bacillales</taxon>
        <taxon>Guptibacillaceae</taxon>
        <taxon>Guptibacillus</taxon>
    </lineage>
</organism>
<dbReference type="EMBL" id="JAUSWM010000004">
    <property type="protein sequence ID" value="MDQ0483703.1"/>
    <property type="molecule type" value="Genomic_DNA"/>
</dbReference>
<dbReference type="SUPFAM" id="SSF46689">
    <property type="entry name" value="Homeodomain-like"/>
    <property type="match status" value="1"/>
</dbReference>
<reference evidence="4" key="1">
    <citation type="submission" date="2023-07" db="EMBL/GenBank/DDBJ databases">
        <title>Genomic Encyclopedia of Type Strains, Phase IV (KMG-IV): sequencing the most valuable type-strain genomes for metagenomic binning, comparative biology and taxonomic classification.</title>
        <authorList>
            <person name="Goeker M."/>
        </authorList>
    </citation>
    <scope>NUCLEOTIDE SEQUENCE [LARGE SCALE GENOMIC DNA]</scope>
    <source>
        <strain evidence="4">JSM 076093</strain>
    </source>
</reference>
<keyword evidence="5" id="KW-1185">Reference proteome</keyword>